<accession>A0ABY3TR22</accession>
<name>A0ABY3TR22_9MYCO</name>
<keyword evidence="4" id="KW-1185">Reference proteome</keyword>
<dbReference type="SUPFAM" id="SSF51735">
    <property type="entry name" value="NAD(P)-binding Rossmann-fold domains"/>
    <property type="match status" value="1"/>
</dbReference>
<dbReference type="Gene3D" id="3.40.50.720">
    <property type="entry name" value="NAD(P)-binding Rossmann-like Domain"/>
    <property type="match status" value="1"/>
</dbReference>
<evidence type="ECO:0000313" key="3">
    <source>
        <dbReference type="EMBL" id="ULN41799.1"/>
    </source>
</evidence>
<dbReference type="InterPro" id="IPR036291">
    <property type="entry name" value="NAD(P)-bd_dom_sf"/>
</dbReference>
<dbReference type="InterPro" id="IPR016040">
    <property type="entry name" value="NAD(P)-bd_dom"/>
</dbReference>
<protein>
    <submittedName>
        <fullName evidence="3">SDR family oxidoreductase</fullName>
    </submittedName>
</protein>
<evidence type="ECO:0000256" key="1">
    <source>
        <dbReference type="ARBA" id="ARBA00022857"/>
    </source>
</evidence>
<dbReference type="EMBL" id="CP092362">
    <property type="protein sequence ID" value="ULN41799.1"/>
    <property type="molecule type" value="Genomic_DNA"/>
</dbReference>
<proteinExistence type="predicted"/>
<keyword evidence="1" id="KW-0521">NADP</keyword>
<reference evidence="3" key="1">
    <citation type="submission" date="2022-08" db="EMBL/GenBank/DDBJ databases">
        <title>Whole genome sequencing of non-tuberculosis mycobacteria type-strains.</title>
        <authorList>
            <person name="Igarashi Y."/>
            <person name="Osugi A."/>
            <person name="Mitarai S."/>
        </authorList>
    </citation>
    <scope>NUCLEOTIDE SEQUENCE</scope>
    <source>
        <strain evidence="3">JCM 16369</strain>
    </source>
</reference>
<dbReference type="PANTHER" id="PTHR42748:SF3">
    <property type="entry name" value="BLL4366 PROTEIN"/>
    <property type="match status" value="1"/>
</dbReference>
<dbReference type="InterPro" id="IPR051164">
    <property type="entry name" value="NmrA-like_oxidored"/>
</dbReference>
<evidence type="ECO:0000259" key="2">
    <source>
        <dbReference type="Pfam" id="PF13460"/>
    </source>
</evidence>
<organism evidence="3 4">
    <name type="scientific">Mycolicibacterium crocinum</name>
    <dbReference type="NCBI Taxonomy" id="388459"/>
    <lineage>
        <taxon>Bacteria</taxon>
        <taxon>Bacillati</taxon>
        <taxon>Actinomycetota</taxon>
        <taxon>Actinomycetes</taxon>
        <taxon>Mycobacteriales</taxon>
        <taxon>Mycobacteriaceae</taxon>
        <taxon>Mycolicibacterium</taxon>
    </lineage>
</organism>
<dbReference type="Proteomes" id="UP001055337">
    <property type="component" value="Chromosome"/>
</dbReference>
<sequence length="247" mass="25134">MKITVLGATGLIGSRVVTLLRTAGHEVTPAARSAGVDAVTGQGLDGALAGADVVVDVTNAPSLDAEPVMTFFTAESANLVAAAKAAAVNHIVVLSIVGVDALPDSGYAGAKVVQEKTVTGSGVPYTIVRATQFHEFTERIVGSLLVDGTYRVPDARIQPISAAEVAAVVAEAAQATPVNGVIDVGGPEKMTFAQLVRVVSAVRGRQAPIVVDSAATYFGIPVDQHSLVTGHGAVITDTTLADWLTAE</sequence>
<gene>
    <name evidence="3" type="ORF">MI149_01205</name>
</gene>
<evidence type="ECO:0000313" key="4">
    <source>
        <dbReference type="Proteomes" id="UP001055337"/>
    </source>
</evidence>
<dbReference type="RefSeq" id="WP_240178308.1">
    <property type="nucleotide sequence ID" value="NZ_CP092362.2"/>
</dbReference>
<dbReference type="PANTHER" id="PTHR42748">
    <property type="entry name" value="NITROGEN METABOLITE REPRESSION PROTEIN NMRA FAMILY MEMBER"/>
    <property type="match status" value="1"/>
</dbReference>
<feature type="domain" description="NAD(P)-binding" evidence="2">
    <location>
        <begin position="7"/>
        <end position="174"/>
    </location>
</feature>
<dbReference type="Pfam" id="PF13460">
    <property type="entry name" value="NAD_binding_10"/>
    <property type="match status" value="1"/>
</dbReference>